<name>A0AB34JID8_PRYPA</name>
<feature type="region of interest" description="Disordered" evidence="1">
    <location>
        <begin position="134"/>
        <end position="153"/>
    </location>
</feature>
<protein>
    <submittedName>
        <fullName evidence="2">Uncharacterized protein</fullName>
    </submittedName>
</protein>
<dbReference type="AlphaFoldDB" id="A0AB34JID8"/>
<evidence type="ECO:0000256" key="1">
    <source>
        <dbReference type="SAM" id="MobiDB-lite"/>
    </source>
</evidence>
<evidence type="ECO:0000313" key="3">
    <source>
        <dbReference type="Proteomes" id="UP001515480"/>
    </source>
</evidence>
<organism evidence="2 3">
    <name type="scientific">Prymnesium parvum</name>
    <name type="common">Toxic golden alga</name>
    <dbReference type="NCBI Taxonomy" id="97485"/>
    <lineage>
        <taxon>Eukaryota</taxon>
        <taxon>Haptista</taxon>
        <taxon>Haptophyta</taxon>
        <taxon>Prymnesiophyceae</taxon>
        <taxon>Prymnesiales</taxon>
        <taxon>Prymnesiaceae</taxon>
        <taxon>Prymnesium</taxon>
    </lineage>
</organism>
<sequence>MLPLEEEEDGLPPEELLRLDDGTLLPPELTEIRSLLQLQASLLSHSPSDEEGLFVPEAGLSEDELQRTAKLHALHAMKAEYVADCLLGFDEGLLFLHDKVLDHERLVRKLSEVRKRKAVRPVGKCRFDESFYVSDEEDNGSSSKDQRSRVEERAAPMDEMRELLAMDADDPGSWCDANVSDQREGDAAGKALAGTMDSSEDEEVIDQKVAESRQQIKSWVRALEVGSREPALPAILGVKPLTSKYSQRLRGTAAASQLRASK</sequence>
<feature type="compositionally biased region" description="Acidic residues" evidence="1">
    <location>
        <begin position="1"/>
        <end position="12"/>
    </location>
</feature>
<reference evidence="2 3" key="1">
    <citation type="journal article" date="2024" name="Science">
        <title>Giant polyketide synthase enzymes in the biosynthesis of giant marine polyether toxins.</title>
        <authorList>
            <person name="Fallon T.R."/>
            <person name="Shende V.V."/>
            <person name="Wierzbicki I.H."/>
            <person name="Pendleton A.L."/>
            <person name="Watervoot N.F."/>
            <person name="Auber R.P."/>
            <person name="Gonzalez D.J."/>
            <person name="Wisecaver J.H."/>
            <person name="Moore B.S."/>
        </authorList>
    </citation>
    <scope>NUCLEOTIDE SEQUENCE [LARGE SCALE GENOMIC DNA]</scope>
    <source>
        <strain evidence="2 3">12B1</strain>
    </source>
</reference>
<keyword evidence="3" id="KW-1185">Reference proteome</keyword>
<accession>A0AB34JID8</accession>
<dbReference type="EMBL" id="JBGBPQ010000008">
    <property type="protein sequence ID" value="KAL1520718.1"/>
    <property type="molecule type" value="Genomic_DNA"/>
</dbReference>
<dbReference type="Proteomes" id="UP001515480">
    <property type="component" value="Unassembled WGS sequence"/>
</dbReference>
<feature type="region of interest" description="Disordered" evidence="1">
    <location>
        <begin position="1"/>
        <end position="20"/>
    </location>
</feature>
<comment type="caution">
    <text evidence="2">The sequence shown here is derived from an EMBL/GenBank/DDBJ whole genome shotgun (WGS) entry which is preliminary data.</text>
</comment>
<feature type="compositionally biased region" description="Basic and acidic residues" evidence="1">
    <location>
        <begin position="144"/>
        <end position="153"/>
    </location>
</feature>
<gene>
    <name evidence="2" type="ORF">AB1Y20_022287</name>
</gene>
<evidence type="ECO:0000313" key="2">
    <source>
        <dbReference type="EMBL" id="KAL1520718.1"/>
    </source>
</evidence>
<proteinExistence type="predicted"/>